<comment type="caution">
    <text evidence="1">The sequence shown here is derived from an EMBL/GenBank/DDBJ whole genome shotgun (WGS) entry which is preliminary data.</text>
</comment>
<reference evidence="1" key="1">
    <citation type="submission" date="2021-10" db="EMBL/GenBank/DDBJ databases">
        <title>Tropical sea cucumber genome reveals ecological adaptation and Cuvierian tubules defense mechanism.</title>
        <authorList>
            <person name="Chen T."/>
        </authorList>
    </citation>
    <scope>NUCLEOTIDE SEQUENCE</scope>
    <source>
        <strain evidence="1">Nanhai2018</strain>
        <tissue evidence="1">Muscle</tissue>
    </source>
</reference>
<protein>
    <submittedName>
        <fullName evidence="1">Uncharacterized protein</fullName>
    </submittedName>
</protein>
<gene>
    <name evidence="1" type="ORF">HOLleu_36147</name>
</gene>
<accession>A0A9Q0YNW9</accession>
<sequence>MSINVKQNGQNADMVTFVLEKQISEILGTPSNNHSSSFDVRGSPESKELLIQIYNRHSEPVWKASTEDSTSSR</sequence>
<proteinExistence type="predicted"/>
<dbReference type="Proteomes" id="UP001152320">
    <property type="component" value="Chromosome 19"/>
</dbReference>
<keyword evidence="2" id="KW-1185">Reference proteome</keyword>
<evidence type="ECO:0000313" key="2">
    <source>
        <dbReference type="Proteomes" id="UP001152320"/>
    </source>
</evidence>
<organism evidence="1 2">
    <name type="scientific">Holothuria leucospilota</name>
    <name type="common">Black long sea cucumber</name>
    <name type="synonym">Mertensiothuria leucospilota</name>
    <dbReference type="NCBI Taxonomy" id="206669"/>
    <lineage>
        <taxon>Eukaryota</taxon>
        <taxon>Metazoa</taxon>
        <taxon>Echinodermata</taxon>
        <taxon>Eleutherozoa</taxon>
        <taxon>Echinozoa</taxon>
        <taxon>Holothuroidea</taxon>
        <taxon>Aspidochirotacea</taxon>
        <taxon>Aspidochirotida</taxon>
        <taxon>Holothuriidae</taxon>
        <taxon>Holothuria</taxon>
    </lineage>
</organism>
<dbReference type="EMBL" id="JAIZAY010000019">
    <property type="protein sequence ID" value="KAJ8023652.1"/>
    <property type="molecule type" value="Genomic_DNA"/>
</dbReference>
<name>A0A9Q0YNW9_HOLLE</name>
<dbReference type="AlphaFoldDB" id="A0A9Q0YNW9"/>
<evidence type="ECO:0000313" key="1">
    <source>
        <dbReference type="EMBL" id="KAJ8023652.1"/>
    </source>
</evidence>